<dbReference type="RefSeq" id="WP_190350105.1">
    <property type="nucleotide sequence ID" value="NZ_JACJPY010000012.1"/>
</dbReference>
<comment type="caution">
    <text evidence="1">The sequence shown here is derived from an EMBL/GenBank/DDBJ whole genome shotgun (WGS) entry which is preliminary data.</text>
</comment>
<reference evidence="1" key="1">
    <citation type="journal article" date="2015" name="ISME J.">
        <title>Draft Genome Sequence of Streptomyces incarnatus NRRL8089, which Produces the Nucleoside Antibiotic Sinefungin.</title>
        <authorList>
            <person name="Oshima K."/>
            <person name="Hattori M."/>
            <person name="Shimizu H."/>
            <person name="Fukuda K."/>
            <person name="Nemoto M."/>
            <person name="Inagaki K."/>
            <person name="Tamura T."/>
        </authorList>
    </citation>
    <scope>NUCLEOTIDE SEQUENCE</scope>
    <source>
        <strain evidence="1">FACHB-1277</strain>
    </source>
</reference>
<sequence length="78" mass="8385">MSSSTRQVLVCLSRTCKKDGAAGVLAVLKREAIADVEILESGCMGQCGLGPMVLIVPDLCYYWRATPITAQKIVEGLR</sequence>
<dbReference type="EMBL" id="JACJPY010000012">
    <property type="protein sequence ID" value="MBD2149740.1"/>
    <property type="molecule type" value="Genomic_DNA"/>
</dbReference>
<dbReference type="SUPFAM" id="SSF52833">
    <property type="entry name" value="Thioredoxin-like"/>
    <property type="match status" value="1"/>
</dbReference>
<evidence type="ECO:0000313" key="2">
    <source>
        <dbReference type="Proteomes" id="UP000631421"/>
    </source>
</evidence>
<dbReference type="AlphaFoldDB" id="A0A926UTE7"/>
<evidence type="ECO:0000313" key="1">
    <source>
        <dbReference type="EMBL" id="MBD2149740.1"/>
    </source>
</evidence>
<dbReference type="InterPro" id="IPR036249">
    <property type="entry name" value="Thioredoxin-like_sf"/>
</dbReference>
<dbReference type="CDD" id="cd02980">
    <property type="entry name" value="TRX_Fd_family"/>
    <property type="match status" value="1"/>
</dbReference>
<proteinExistence type="predicted"/>
<dbReference type="PANTHER" id="PTHR47682:SF1">
    <property type="entry name" value="TETRATRICOPEPTIDE REPEAT (TPR)-CONTAINING PROTEIN"/>
    <property type="match status" value="1"/>
</dbReference>
<accession>A0A926UTE7</accession>
<dbReference type="PANTHER" id="PTHR47682">
    <property type="entry name" value="TETRATRICOPEPTIDE REPEAT (TPR)-CONTAINING PROTEIN"/>
    <property type="match status" value="1"/>
</dbReference>
<dbReference type="Proteomes" id="UP000631421">
    <property type="component" value="Unassembled WGS sequence"/>
</dbReference>
<gene>
    <name evidence="1" type="ORF">H6F44_06315</name>
</gene>
<reference evidence="1" key="2">
    <citation type="submission" date="2020-08" db="EMBL/GenBank/DDBJ databases">
        <authorList>
            <person name="Chen M."/>
            <person name="Teng W."/>
            <person name="Zhao L."/>
            <person name="Hu C."/>
            <person name="Zhou Y."/>
            <person name="Han B."/>
            <person name="Song L."/>
            <person name="Shu W."/>
        </authorList>
    </citation>
    <scope>NUCLEOTIDE SEQUENCE</scope>
    <source>
        <strain evidence="1">FACHB-1277</strain>
    </source>
</reference>
<dbReference type="Gene3D" id="3.40.30.10">
    <property type="entry name" value="Glutaredoxin"/>
    <property type="match status" value="1"/>
</dbReference>
<dbReference type="Pfam" id="PF01257">
    <property type="entry name" value="2Fe-2S_thioredx"/>
    <property type="match status" value="1"/>
</dbReference>
<organism evidence="1 2">
    <name type="scientific">Pseudanabaena cinerea FACHB-1277</name>
    <dbReference type="NCBI Taxonomy" id="2949581"/>
    <lineage>
        <taxon>Bacteria</taxon>
        <taxon>Bacillati</taxon>
        <taxon>Cyanobacteriota</taxon>
        <taxon>Cyanophyceae</taxon>
        <taxon>Pseudanabaenales</taxon>
        <taxon>Pseudanabaenaceae</taxon>
        <taxon>Pseudanabaena</taxon>
        <taxon>Pseudanabaena cinerea</taxon>
    </lineage>
</organism>
<keyword evidence="2" id="KW-1185">Reference proteome</keyword>
<protein>
    <submittedName>
        <fullName evidence="1">(2Fe-2S) ferredoxin domain-containing protein</fullName>
    </submittedName>
</protein>
<name>A0A926UTE7_9CYAN</name>